<dbReference type="InterPro" id="IPR001130">
    <property type="entry name" value="TatD-like"/>
</dbReference>
<feature type="binding site" evidence="1">
    <location>
        <position position="8"/>
    </location>
    <ligand>
        <name>a divalent metal cation</name>
        <dbReference type="ChEBI" id="CHEBI:60240"/>
        <label>1</label>
    </ligand>
</feature>
<dbReference type="EMBL" id="AP018732">
    <property type="protein sequence ID" value="BBE42645.1"/>
    <property type="molecule type" value="Genomic_DNA"/>
</dbReference>
<keyword evidence="3" id="KW-1185">Reference proteome</keyword>
<feature type="binding site" evidence="1">
    <location>
        <position position="117"/>
    </location>
    <ligand>
        <name>a divalent metal cation</name>
        <dbReference type="ChEBI" id="CHEBI:60240"/>
        <label>2</label>
    </ligand>
</feature>
<feature type="binding site" evidence="1">
    <location>
        <position position="6"/>
    </location>
    <ligand>
        <name>a divalent metal cation</name>
        <dbReference type="ChEBI" id="CHEBI:60240"/>
        <label>1</label>
    </ligand>
</feature>
<dbReference type="Proteomes" id="UP000509448">
    <property type="component" value="Chromosome"/>
</dbReference>
<feature type="binding site" evidence="1">
    <location>
        <position position="140"/>
    </location>
    <ligand>
        <name>a divalent metal cation</name>
        <dbReference type="ChEBI" id="CHEBI:60240"/>
        <label>2</label>
    </ligand>
</feature>
<dbReference type="InterPro" id="IPR032466">
    <property type="entry name" value="Metal_Hydrolase"/>
</dbReference>
<keyword evidence="1" id="KW-0479">Metal-binding</keyword>
<accession>A0A4P2VP16</accession>
<dbReference type="PANTHER" id="PTHR46124:SF2">
    <property type="entry name" value="D-AMINOACYL-TRNA DEACYLASE"/>
    <property type="match status" value="1"/>
</dbReference>
<dbReference type="PANTHER" id="PTHR46124">
    <property type="entry name" value="D-AMINOACYL-TRNA DEACYLASE"/>
    <property type="match status" value="1"/>
</dbReference>
<evidence type="ECO:0000256" key="1">
    <source>
        <dbReference type="PIRSR" id="PIRSR005902-1"/>
    </source>
</evidence>
<evidence type="ECO:0000313" key="3">
    <source>
        <dbReference type="Proteomes" id="UP000509448"/>
    </source>
</evidence>
<proteinExistence type="predicted"/>
<dbReference type="Pfam" id="PF01026">
    <property type="entry name" value="TatD_DNase"/>
    <property type="match status" value="1"/>
</dbReference>
<protein>
    <submittedName>
        <fullName evidence="2">Deoxyribonuclease similar to YcfH, type 3</fullName>
    </submittedName>
</protein>
<name>A0A4P2VP16_9ARCH</name>
<dbReference type="GO" id="GO:0016788">
    <property type="term" value="F:hydrolase activity, acting on ester bonds"/>
    <property type="evidence" value="ECO:0007669"/>
    <property type="project" value="InterPro"/>
</dbReference>
<feature type="binding site" evidence="1">
    <location>
        <position position="188"/>
    </location>
    <ligand>
        <name>a divalent metal cation</name>
        <dbReference type="ChEBI" id="CHEBI:60240"/>
        <label>1</label>
    </ligand>
</feature>
<dbReference type="KEGG" id="ccai:NAS2_1256"/>
<feature type="binding site" evidence="1">
    <location>
        <position position="82"/>
    </location>
    <ligand>
        <name>a divalent metal cation</name>
        <dbReference type="ChEBI" id="CHEBI:60240"/>
        <label>1</label>
    </ligand>
</feature>
<dbReference type="GO" id="GO:0046872">
    <property type="term" value="F:metal ion binding"/>
    <property type="evidence" value="ECO:0007669"/>
    <property type="project" value="UniProtKB-KW"/>
</dbReference>
<reference evidence="2 3" key="1">
    <citation type="journal article" date="2019" name="ISME J.">
        <title>Isolation and characterization of a thermophilic sulfur- and iron-reducing thaumarchaeote from a terrestrial acidic hot spring.</title>
        <authorList>
            <person name="Kato S."/>
            <person name="Itoh T."/>
            <person name="Yuki M."/>
            <person name="Nagamori M."/>
            <person name="Ohnishi M."/>
            <person name="Uematsu K."/>
            <person name="Suzuki K."/>
            <person name="Takashina T."/>
            <person name="Ohkuma M."/>
        </authorList>
    </citation>
    <scope>NUCLEOTIDE SEQUENCE [LARGE SCALE GENOMIC DNA]</scope>
    <source>
        <strain evidence="2 3">NAS-02</strain>
    </source>
</reference>
<dbReference type="SUPFAM" id="SSF51556">
    <property type="entry name" value="Metallo-dependent hydrolases"/>
    <property type="match status" value="1"/>
</dbReference>
<dbReference type="PIRSF" id="PIRSF005902">
    <property type="entry name" value="DNase_TatD"/>
    <property type="match status" value="1"/>
</dbReference>
<dbReference type="AlphaFoldDB" id="A0A4P2VP16"/>
<dbReference type="RefSeq" id="WP_174448857.1">
    <property type="nucleotide sequence ID" value="NZ_AP018732.1"/>
</dbReference>
<gene>
    <name evidence="2" type="ORF">NAS2_1256</name>
</gene>
<organism evidence="2 3">
    <name type="scientific">Conexivisphaera calida</name>
    <dbReference type="NCBI Taxonomy" id="1874277"/>
    <lineage>
        <taxon>Archaea</taxon>
        <taxon>Nitrososphaerota</taxon>
        <taxon>Conexivisphaeria</taxon>
        <taxon>Conexivisphaerales</taxon>
        <taxon>Conexivisphaeraceae</taxon>
        <taxon>Conexivisphaera</taxon>
    </lineage>
</organism>
<dbReference type="GeneID" id="55585069"/>
<evidence type="ECO:0000313" key="2">
    <source>
        <dbReference type="EMBL" id="BBE42645.1"/>
    </source>
</evidence>
<dbReference type="CDD" id="cd01310">
    <property type="entry name" value="TatD_DNAse"/>
    <property type="match status" value="1"/>
</dbReference>
<dbReference type="OrthoDB" id="26412at2157"/>
<sequence length="236" mass="26618">MIADAHCHLVGFSEEELVGLEGILIAAVSEDVQDSRRTLELARRRRGTLAFVGIHPWRAADVQEEDLRAVESLVPDAAGLGEIGIDGDHLETMSMQLEVFRRQLRLAREYDKPVNLHCLRAWEECLDLVLRHDVRSAVFHWYTGPRDLAERISGYGFYISINAAAKVQRRHAELAASIPMRSLLVESDGPYEYRGLRLTPLMIPGLLDLISELRGISRESLEHAVAENFHDAFLGR</sequence>
<dbReference type="Gene3D" id="3.20.20.140">
    <property type="entry name" value="Metal-dependent hydrolases"/>
    <property type="match status" value="1"/>
</dbReference>